<dbReference type="InterPro" id="IPR029045">
    <property type="entry name" value="ClpP/crotonase-like_dom_sf"/>
</dbReference>
<sequence>MAYLTMHDDGPVRIVRMAREDRLNALNLALVDELVAALEAADADVNVRAIVLTGGEKAFAAGADIGEMADATAVDMKLRDQFRAWDRIRGVHKPVIAAVKGFALGGGCELALACDLVIAGESAKFGQPEVKLGLMPGAGGTQWLARRLGKARALELLWLGDPITAREALSLGLINRVVPDEACVAHAVELGKRLAEMPPVALRCIKEAVYQAMDTAFADGLEAERNLFYLLFATEDAREGMRAFLERRKPEFQGR</sequence>
<protein>
    <submittedName>
        <fullName evidence="3">Short chain enoyl-CoA hydratase</fullName>
    </submittedName>
</protein>
<keyword evidence="4" id="KW-1185">Reference proteome</keyword>
<dbReference type="SUPFAM" id="SSF52096">
    <property type="entry name" value="ClpP/crotonase"/>
    <property type="match status" value="1"/>
</dbReference>
<reference evidence="4" key="1">
    <citation type="submission" date="2017-01" db="EMBL/GenBank/DDBJ databases">
        <authorList>
            <person name="Varghese N."/>
            <person name="Submissions S."/>
        </authorList>
    </citation>
    <scope>NUCLEOTIDE SEQUENCE [LARGE SCALE GENOMIC DNA]</scope>
    <source>
        <strain evidence="4">DSM 16176</strain>
    </source>
</reference>
<dbReference type="GO" id="GO:0016836">
    <property type="term" value="F:hydro-lyase activity"/>
    <property type="evidence" value="ECO:0007669"/>
    <property type="project" value="UniProtKB-ARBA"/>
</dbReference>
<dbReference type="FunFam" id="1.10.12.10:FF:000001">
    <property type="entry name" value="Probable enoyl-CoA hydratase, mitochondrial"/>
    <property type="match status" value="1"/>
</dbReference>
<dbReference type="Gene3D" id="1.10.12.10">
    <property type="entry name" value="Lyase 2-enoyl-coa Hydratase, Chain A, domain 2"/>
    <property type="match status" value="1"/>
</dbReference>
<proteinExistence type="inferred from homology"/>
<name>A0A1N7N8Z6_9BACL</name>
<keyword evidence="2" id="KW-0456">Lyase</keyword>
<dbReference type="PANTHER" id="PTHR11941:SF54">
    <property type="entry name" value="ENOYL-COA HYDRATASE, MITOCHONDRIAL"/>
    <property type="match status" value="1"/>
</dbReference>
<evidence type="ECO:0000313" key="3">
    <source>
        <dbReference type="EMBL" id="SIS94796.1"/>
    </source>
</evidence>
<evidence type="ECO:0000313" key="4">
    <source>
        <dbReference type="Proteomes" id="UP000186156"/>
    </source>
</evidence>
<evidence type="ECO:0000256" key="1">
    <source>
        <dbReference type="ARBA" id="ARBA00005254"/>
    </source>
</evidence>
<dbReference type="EMBL" id="FTOO01000007">
    <property type="protein sequence ID" value="SIS94796.1"/>
    <property type="molecule type" value="Genomic_DNA"/>
</dbReference>
<dbReference type="GO" id="GO:0006635">
    <property type="term" value="P:fatty acid beta-oxidation"/>
    <property type="evidence" value="ECO:0007669"/>
    <property type="project" value="TreeGrafter"/>
</dbReference>
<dbReference type="STRING" id="252246.SAMN05421799_107154"/>
<comment type="similarity">
    <text evidence="1">Belongs to the enoyl-CoA hydratase/isomerase family.</text>
</comment>
<dbReference type="Pfam" id="PF00378">
    <property type="entry name" value="ECH_1"/>
    <property type="match status" value="1"/>
</dbReference>
<dbReference type="InterPro" id="IPR014748">
    <property type="entry name" value="Enoyl-CoA_hydra_C"/>
</dbReference>
<dbReference type="PANTHER" id="PTHR11941">
    <property type="entry name" value="ENOYL-COA HYDRATASE-RELATED"/>
    <property type="match status" value="1"/>
</dbReference>
<gene>
    <name evidence="3" type="ORF">SAMN05421799_107154</name>
</gene>
<dbReference type="Proteomes" id="UP000186156">
    <property type="component" value="Unassembled WGS sequence"/>
</dbReference>
<evidence type="ECO:0000256" key="2">
    <source>
        <dbReference type="ARBA" id="ARBA00023239"/>
    </source>
</evidence>
<dbReference type="RefSeq" id="WP_076347517.1">
    <property type="nucleotide sequence ID" value="NZ_FTOO01000007.1"/>
</dbReference>
<organism evidence="3 4">
    <name type="scientific">Alicyclobacillus vulcanalis</name>
    <dbReference type="NCBI Taxonomy" id="252246"/>
    <lineage>
        <taxon>Bacteria</taxon>
        <taxon>Bacillati</taxon>
        <taxon>Bacillota</taxon>
        <taxon>Bacilli</taxon>
        <taxon>Bacillales</taxon>
        <taxon>Alicyclobacillaceae</taxon>
        <taxon>Alicyclobacillus</taxon>
    </lineage>
</organism>
<accession>A0A1N7N8Z6</accession>
<dbReference type="Gene3D" id="3.90.226.10">
    <property type="entry name" value="2-enoyl-CoA Hydratase, Chain A, domain 1"/>
    <property type="match status" value="1"/>
</dbReference>
<dbReference type="FunFam" id="3.90.226.10:FF:000009">
    <property type="entry name" value="Carnitinyl-CoA dehydratase"/>
    <property type="match status" value="1"/>
</dbReference>
<dbReference type="CDD" id="cd06558">
    <property type="entry name" value="crotonase-like"/>
    <property type="match status" value="1"/>
</dbReference>
<dbReference type="OrthoDB" id="254175at2"/>
<dbReference type="AlphaFoldDB" id="A0A1N7N8Z6"/>
<dbReference type="InterPro" id="IPR001753">
    <property type="entry name" value="Enoyl-CoA_hydra/iso"/>
</dbReference>